<keyword evidence="2" id="KW-1185">Reference proteome</keyword>
<dbReference type="OrthoDB" id="1711122at2"/>
<organism evidence="1 2">
    <name type="scientific">Phytoactinopolyspora halophila</name>
    <dbReference type="NCBI Taxonomy" id="1981511"/>
    <lineage>
        <taxon>Bacteria</taxon>
        <taxon>Bacillati</taxon>
        <taxon>Actinomycetota</taxon>
        <taxon>Actinomycetes</taxon>
        <taxon>Jiangellales</taxon>
        <taxon>Jiangellaceae</taxon>
        <taxon>Phytoactinopolyspora</taxon>
    </lineage>
</organism>
<accession>A0A329QR71</accession>
<dbReference type="Gene3D" id="1.10.1900.10">
    <property type="entry name" value="c-terminal domain of poly(a) binding protein"/>
    <property type="match status" value="1"/>
</dbReference>
<dbReference type="AlphaFoldDB" id="A0A329QR71"/>
<dbReference type="EMBL" id="QMIG01000007">
    <property type="protein sequence ID" value="RAW14854.1"/>
    <property type="molecule type" value="Genomic_DNA"/>
</dbReference>
<evidence type="ECO:0000313" key="2">
    <source>
        <dbReference type="Proteomes" id="UP000250462"/>
    </source>
</evidence>
<dbReference type="SUPFAM" id="SSF158560">
    <property type="entry name" value="BH3980-like"/>
    <property type="match status" value="1"/>
</dbReference>
<protein>
    <recommendedName>
        <fullName evidence="3">DUF1048 domain-containing protein</fullName>
    </recommendedName>
</protein>
<evidence type="ECO:0000313" key="1">
    <source>
        <dbReference type="EMBL" id="RAW14854.1"/>
    </source>
</evidence>
<sequence>MNFWQKITGSDLTRDWQAFEARAAALPDDYRLAWEQIKAHLMPRADFTGRNLTPIVDGILGLLETTAADGQSAAEALGDDIPGFCAALAGEEGAKDFRDKWRAQLNRNVARKLSQLGG</sequence>
<comment type="caution">
    <text evidence="1">The sequence shown here is derived from an EMBL/GenBank/DDBJ whole genome shotgun (WGS) entry which is preliminary data.</text>
</comment>
<evidence type="ECO:0008006" key="3">
    <source>
        <dbReference type="Google" id="ProtNLM"/>
    </source>
</evidence>
<dbReference type="Pfam" id="PF06304">
    <property type="entry name" value="DUF1048"/>
    <property type="match status" value="1"/>
</dbReference>
<dbReference type="Proteomes" id="UP000250462">
    <property type="component" value="Unassembled WGS sequence"/>
</dbReference>
<dbReference type="InterPro" id="IPR008316">
    <property type="entry name" value="UCP029876"/>
</dbReference>
<proteinExistence type="predicted"/>
<dbReference type="RefSeq" id="WP_112258214.1">
    <property type="nucleotide sequence ID" value="NZ_QMIG01000007.1"/>
</dbReference>
<gene>
    <name evidence="1" type="ORF">DPM12_10240</name>
</gene>
<reference evidence="1 2" key="1">
    <citation type="submission" date="2018-06" db="EMBL/GenBank/DDBJ databases">
        <title>Phytoactinopolyspora halophila sp. nov., a novel halophilic actinomycete isolated from a saline soil in China.</title>
        <authorList>
            <person name="Tang S.-K."/>
        </authorList>
    </citation>
    <scope>NUCLEOTIDE SEQUENCE [LARGE SCALE GENOMIC DNA]</scope>
    <source>
        <strain evidence="1 2">YIM 96934</strain>
    </source>
</reference>
<name>A0A329QR71_9ACTN</name>